<dbReference type="PROSITE" id="PS51462">
    <property type="entry name" value="NUDIX"/>
    <property type="match status" value="1"/>
</dbReference>
<evidence type="ECO:0000256" key="3">
    <source>
        <dbReference type="RuleBase" id="RU003476"/>
    </source>
</evidence>
<evidence type="ECO:0000313" key="5">
    <source>
        <dbReference type="EMBL" id="RXJ01739.1"/>
    </source>
</evidence>
<comment type="cofactor">
    <cofactor evidence="1">
        <name>Mg(2+)</name>
        <dbReference type="ChEBI" id="CHEBI:18420"/>
    </cofactor>
</comment>
<dbReference type="Pfam" id="PF00293">
    <property type="entry name" value="NUDIX"/>
    <property type="match status" value="1"/>
</dbReference>
<dbReference type="InterPro" id="IPR000086">
    <property type="entry name" value="NUDIX_hydrolase_dom"/>
</dbReference>
<dbReference type="InterPro" id="IPR020476">
    <property type="entry name" value="Nudix_hydrolase"/>
</dbReference>
<dbReference type="PROSITE" id="PS00893">
    <property type="entry name" value="NUDIX_BOX"/>
    <property type="match status" value="1"/>
</dbReference>
<sequence>MQRVTNCVVKIDQKVLLLQKPSRGWWVAPGGKMESGESIKEAVTREFREETGLDIHAPEIKGVFTIVIKDKETILDEWMMFTFRSTKVTGDILDESPEGHLEWQEIENVKKLPMAPGDVFIFEHILYSDDVIYGTFYYTKDFELLSYELDPAK</sequence>
<protein>
    <submittedName>
        <fullName evidence="5">8-oxo-dGTP diphosphatase</fullName>
    </submittedName>
</protein>
<keyword evidence="2 3" id="KW-0378">Hydrolase</keyword>
<keyword evidence="6" id="KW-1185">Reference proteome</keyword>
<name>A0A4Q0VTY2_9BACI</name>
<reference evidence="5 6" key="1">
    <citation type="journal article" date="2019" name="Int. J. Syst. Evol. Microbiol.">
        <title>Anaerobacillus alkaliphilus sp. nov., a novel alkaliphilic and moderately halophilic bacterium.</title>
        <authorList>
            <person name="Borsodi A.K."/>
            <person name="Aszalos J.M."/>
            <person name="Bihari P."/>
            <person name="Nagy I."/>
            <person name="Schumann P."/>
            <person name="Sproer C."/>
            <person name="Kovacs A.L."/>
            <person name="Boka K."/>
            <person name="Dobosy P."/>
            <person name="Ovari M."/>
            <person name="Szili-Kovacs T."/>
            <person name="Toth E."/>
        </authorList>
    </citation>
    <scope>NUCLEOTIDE SEQUENCE [LARGE SCALE GENOMIC DNA]</scope>
    <source>
        <strain evidence="5 6">B16-10</strain>
    </source>
</reference>
<evidence type="ECO:0000256" key="2">
    <source>
        <dbReference type="ARBA" id="ARBA00022801"/>
    </source>
</evidence>
<dbReference type="EMBL" id="QOUX01000032">
    <property type="protein sequence ID" value="RXJ01739.1"/>
    <property type="molecule type" value="Genomic_DNA"/>
</dbReference>
<evidence type="ECO:0000256" key="1">
    <source>
        <dbReference type="ARBA" id="ARBA00001946"/>
    </source>
</evidence>
<dbReference type="RefSeq" id="WP_129078038.1">
    <property type="nucleotide sequence ID" value="NZ_QOUX01000032.1"/>
</dbReference>
<dbReference type="OrthoDB" id="9800186at2"/>
<dbReference type="Gene3D" id="3.90.79.10">
    <property type="entry name" value="Nucleoside Triphosphate Pyrophosphohydrolase"/>
    <property type="match status" value="1"/>
</dbReference>
<dbReference type="InterPro" id="IPR015797">
    <property type="entry name" value="NUDIX_hydrolase-like_dom_sf"/>
</dbReference>
<organism evidence="5 6">
    <name type="scientific">Anaerobacillus alkaliphilus</name>
    <dbReference type="NCBI Taxonomy" id="1548597"/>
    <lineage>
        <taxon>Bacteria</taxon>
        <taxon>Bacillati</taxon>
        <taxon>Bacillota</taxon>
        <taxon>Bacilli</taxon>
        <taxon>Bacillales</taxon>
        <taxon>Bacillaceae</taxon>
        <taxon>Anaerobacillus</taxon>
    </lineage>
</organism>
<dbReference type="CDD" id="cd18875">
    <property type="entry name" value="NUDIX_Hydrolase"/>
    <property type="match status" value="1"/>
</dbReference>
<feature type="domain" description="Nudix hydrolase" evidence="4">
    <location>
        <begin position="1"/>
        <end position="127"/>
    </location>
</feature>
<dbReference type="PRINTS" id="PR00502">
    <property type="entry name" value="NUDIXFAMILY"/>
</dbReference>
<gene>
    <name evidence="5" type="ORF">DS745_09675</name>
</gene>
<dbReference type="PANTHER" id="PTHR43046">
    <property type="entry name" value="GDP-MANNOSE MANNOSYL HYDROLASE"/>
    <property type="match status" value="1"/>
</dbReference>
<dbReference type="PANTHER" id="PTHR43046:SF2">
    <property type="entry name" value="8-OXO-DGTP DIPHOSPHATASE-RELATED"/>
    <property type="match status" value="1"/>
</dbReference>
<dbReference type="GO" id="GO:0016787">
    <property type="term" value="F:hydrolase activity"/>
    <property type="evidence" value="ECO:0007669"/>
    <property type="project" value="UniProtKB-KW"/>
</dbReference>
<comment type="similarity">
    <text evidence="3">Belongs to the Nudix hydrolase family.</text>
</comment>
<evidence type="ECO:0000259" key="4">
    <source>
        <dbReference type="PROSITE" id="PS51462"/>
    </source>
</evidence>
<dbReference type="SUPFAM" id="SSF55811">
    <property type="entry name" value="Nudix"/>
    <property type="match status" value="1"/>
</dbReference>
<dbReference type="Proteomes" id="UP000290649">
    <property type="component" value="Unassembled WGS sequence"/>
</dbReference>
<dbReference type="AlphaFoldDB" id="A0A4Q0VTY2"/>
<evidence type="ECO:0000313" key="6">
    <source>
        <dbReference type="Proteomes" id="UP000290649"/>
    </source>
</evidence>
<proteinExistence type="inferred from homology"/>
<comment type="caution">
    <text evidence="5">The sequence shown here is derived from an EMBL/GenBank/DDBJ whole genome shotgun (WGS) entry which is preliminary data.</text>
</comment>
<dbReference type="InterPro" id="IPR020084">
    <property type="entry name" value="NUDIX_hydrolase_CS"/>
</dbReference>
<accession>A0A4Q0VTY2</accession>